<evidence type="ECO:0000259" key="2">
    <source>
        <dbReference type="Pfam" id="PF00156"/>
    </source>
</evidence>
<keyword evidence="4" id="KW-1185">Reference proteome</keyword>
<organism evidence="3 4">
    <name type="scientific">Catenovulum maritimum</name>
    <dbReference type="NCBI Taxonomy" id="1513271"/>
    <lineage>
        <taxon>Bacteria</taxon>
        <taxon>Pseudomonadati</taxon>
        <taxon>Pseudomonadota</taxon>
        <taxon>Gammaproteobacteria</taxon>
        <taxon>Alteromonadales</taxon>
        <taxon>Alteromonadaceae</taxon>
        <taxon>Catenovulum</taxon>
    </lineage>
</organism>
<evidence type="ECO:0000256" key="1">
    <source>
        <dbReference type="ARBA" id="ARBA00008007"/>
    </source>
</evidence>
<dbReference type="Gene3D" id="3.40.50.2020">
    <property type="match status" value="1"/>
</dbReference>
<feature type="domain" description="Phosphoribosyltransferase" evidence="2">
    <location>
        <begin position="81"/>
        <end position="162"/>
    </location>
</feature>
<dbReference type="AlphaFoldDB" id="A0A0J8GY90"/>
<comment type="similarity">
    <text evidence="1">Belongs to the ComF/GntX family.</text>
</comment>
<dbReference type="PANTHER" id="PTHR47505">
    <property type="entry name" value="DNA UTILIZATION PROTEIN YHGH"/>
    <property type="match status" value="1"/>
</dbReference>
<dbReference type="PANTHER" id="PTHR47505:SF1">
    <property type="entry name" value="DNA UTILIZATION PROTEIN YHGH"/>
    <property type="match status" value="1"/>
</dbReference>
<dbReference type="EMBL" id="LAZL01000006">
    <property type="protein sequence ID" value="KMT66204.1"/>
    <property type="molecule type" value="Genomic_DNA"/>
</dbReference>
<dbReference type="Pfam" id="PF00156">
    <property type="entry name" value="Pribosyltran"/>
    <property type="match status" value="1"/>
</dbReference>
<comment type="caution">
    <text evidence="3">The sequence shown here is derived from an EMBL/GenBank/DDBJ whole genome shotgun (WGS) entry which is preliminary data.</text>
</comment>
<evidence type="ECO:0000313" key="4">
    <source>
        <dbReference type="Proteomes" id="UP000037600"/>
    </source>
</evidence>
<name>A0A0J8GY90_9ALTE</name>
<reference evidence="3 4" key="1">
    <citation type="submission" date="2015-04" db="EMBL/GenBank/DDBJ databases">
        <title>Draft Genome Sequence of the Novel Agar-Digesting Marine Bacterium Q1.</title>
        <authorList>
            <person name="Li Y."/>
            <person name="Li D."/>
            <person name="Chen G."/>
            <person name="Du Z."/>
        </authorList>
    </citation>
    <scope>NUCLEOTIDE SEQUENCE [LARGE SCALE GENOMIC DNA]</scope>
    <source>
        <strain evidence="3 4">Q1</strain>
    </source>
</reference>
<dbReference type="PATRIC" id="fig|1513271.3.peg.1073"/>
<evidence type="ECO:0000313" key="3">
    <source>
        <dbReference type="EMBL" id="KMT66204.1"/>
    </source>
</evidence>
<accession>A0A0J8GY90</accession>
<dbReference type="SUPFAM" id="SSF53271">
    <property type="entry name" value="PRTase-like"/>
    <property type="match status" value="1"/>
</dbReference>
<dbReference type="STRING" id="1513271.XM47_05225"/>
<dbReference type="Proteomes" id="UP000037600">
    <property type="component" value="Unassembled WGS sequence"/>
</dbReference>
<dbReference type="InterPro" id="IPR029057">
    <property type="entry name" value="PRTase-like"/>
</dbReference>
<dbReference type="InterPro" id="IPR000836">
    <property type="entry name" value="PRTase_dom"/>
</dbReference>
<sequence length="173" mass="19962">MQNQYLSKLYSFNTHEYPFANWIAKFKYQGNLLAREALYQHVLSRLALNSEFNLVEFDLVVPTPIHWTRFWLRGFNQAEWIARIVAEKLKLEYAPIVKKCKYTHQQMSANANVRRSQLQNSFSLKPTQLKGLNILLVDDVVTTGATLNQIAKLLMKNKASSVSGLSLTWAKLD</sequence>
<proteinExistence type="inferred from homology"/>
<dbReference type="CDD" id="cd06223">
    <property type="entry name" value="PRTases_typeI"/>
    <property type="match status" value="1"/>
</dbReference>
<dbReference type="InterPro" id="IPR051910">
    <property type="entry name" value="ComF/GntX_DNA_util-trans"/>
</dbReference>
<protein>
    <recommendedName>
        <fullName evidence="2">Phosphoribosyltransferase domain-containing protein</fullName>
    </recommendedName>
</protein>
<gene>
    <name evidence="3" type="ORF">XM47_05225</name>
</gene>